<evidence type="ECO:0008006" key="3">
    <source>
        <dbReference type="Google" id="ProtNLM"/>
    </source>
</evidence>
<dbReference type="EMBL" id="OFSM01000125">
    <property type="protein sequence ID" value="SOY32973.1"/>
    <property type="molecule type" value="Genomic_DNA"/>
</dbReference>
<dbReference type="OrthoDB" id="1824612at2"/>
<protein>
    <recommendedName>
        <fullName evidence="3">DUF3851 domain-containing protein</fullName>
    </recommendedName>
</protein>
<dbReference type="AlphaFoldDB" id="A0A2K4ZR49"/>
<proteinExistence type="predicted"/>
<sequence length="123" mass="13699">MTAQKIKHNPRLFLKRAMEIQRRQLLLAMADAVSECRTAESMAAELNGDGETGLLRLAEIWCCLSPDTGGRIMEGRGAELLADVLAQVYACLILRPLHTPAGMGLYVELLYMMEALMLGEWFD</sequence>
<reference evidence="1 2" key="1">
    <citation type="submission" date="2018-01" db="EMBL/GenBank/DDBJ databases">
        <authorList>
            <person name="Gaut B.S."/>
            <person name="Morton B.R."/>
            <person name="Clegg M.T."/>
            <person name="Duvall M.R."/>
        </authorList>
    </citation>
    <scope>NUCLEOTIDE SEQUENCE [LARGE SCALE GENOMIC DNA]</scope>
    <source>
        <strain evidence="1">GP69</strain>
    </source>
</reference>
<evidence type="ECO:0000313" key="2">
    <source>
        <dbReference type="Proteomes" id="UP000236311"/>
    </source>
</evidence>
<organism evidence="1 2">
    <name type="scientific">Acetatifactor muris</name>
    <dbReference type="NCBI Taxonomy" id="879566"/>
    <lineage>
        <taxon>Bacteria</taxon>
        <taxon>Bacillati</taxon>
        <taxon>Bacillota</taxon>
        <taxon>Clostridia</taxon>
        <taxon>Lachnospirales</taxon>
        <taxon>Lachnospiraceae</taxon>
        <taxon>Acetatifactor</taxon>
    </lineage>
</organism>
<keyword evidence="2" id="KW-1185">Reference proteome</keyword>
<accession>A0A2K4ZR49</accession>
<dbReference type="InterPro" id="IPR024216">
    <property type="entry name" value="DUF3851"/>
</dbReference>
<evidence type="ECO:0000313" key="1">
    <source>
        <dbReference type="EMBL" id="SOY32973.1"/>
    </source>
</evidence>
<dbReference type="Proteomes" id="UP000236311">
    <property type="component" value="Unassembled WGS sequence"/>
</dbReference>
<name>A0A2K4ZR49_9FIRM</name>
<dbReference type="RefSeq" id="WP_016317493.1">
    <property type="nucleotide sequence ID" value="NZ_JANJZD010000050.1"/>
</dbReference>
<gene>
    <name evidence="1" type="ORF">AMURIS_05741</name>
</gene>
<dbReference type="Pfam" id="PF12962">
    <property type="entry name" value="DUF3851"/>
    <property type="match status" value="1"/>
</dbReference>